<gene>
    <name evidence="1" type="ORF">SAMN04488694_11448</name>
</gene>
<keyword evidence="2" id="KW-1185">Reference proteome</keyword>
<sequence>MGNSTAEAEIFLSLADWLDSRGYDFFVHVPDAHQSHEGYSRLYNQYSSHSVSIGPYKPDVLGYTPSNRVFAIEVKGTENLRKGLGQAISYQRGVDHAYLAADQTKLQRVHDLALSKGIGVFEVDRDARDVVEKHPYASEMKDLLYNTRHQLESMYLTANQQSRRLPNYADPLNQLMPVVAVAGHDRTTTDEIEDLVEAADYPYQSAYKRMIRLAEYLGMVHEGDEKYCLTQQGTMGWTLLQGYGIESVADLKTLKERGPLYQNHPPIATYLRNRFVSNPDFRTLFEVLRRRGGDRLSIQELCAMLIDNYPSTFLNLVYTDSDGGDAPYLIEQGRGDEIYEDPDYLKQIVHSQFISNTASQFKSIGVLDKGSPVIEPMSALEPETDFWYPREFQLG</sequence>
<dbReference type="AlphaFoldDB" id="A0A1I0HNZ5"/>
<dbReference type="STRING" id="392421.SAMN04488694_11448"/>
<name>A0A1I0HNZ5_9EURY</name>
<dbReference type="OrthoDB" id="320972at2157"/>
<evidence type="ECO:0000313" key="1">
    <source>
        <dbReference type="EMBL" id="SET84953.1"/>
    </source>
</evidence>
<evidence type="ECO:0000313" key="2">
    <source>
        <dbReference type="Proteomes" id="UP000199320"/>
    </source>
</evidence>
<proteinExistence type="predicted"/>
<accession>A0A1I0HNZ5</accession>
<organism evidence="1 2">
    <name type="scientific">Natrinema hispanicum</name>
    <dbReference type="NCBI Taxonomy" id="392421"/>
    <lineage>
        <taxon>Archaea</taxon>
        <taxon>Methanobacteriati</taxon>
        <taxon>Methanobacteriota</taxon>
        <taxon>Stenosarchaea group</taxon>
        <taxon>Halobacteria</taxon>
        <taxon>Halobacteriales</taxon>
        <taxon>Natrialbaceae</taxon>
        <taxon>Natrinema</taxon>
    </lineage>
</organism>
<protein>
    <submittedName>
        <fullName evidence="1">Uncharacterized protein</fullName>
    </submittedName>
</protein>
<dbReference type="EMBL" id="FOIC01000014">
    <property type="protein sequence ID" value="SET84953.1"/>
    <property type="molecule type" value="Genomic_DNA"/>
</dbReference>
<dbReference type="Proteomes" id="UP000199320">
    <property type="component" value="Unassembled WGS sequence"/>
</dbReference>
<dbReference type="RefSeq" id="WP_092933835.1">
    <property type="nucleotide sequence ID" value="NZ_FOIC01000014.1"/>
</dbReference>
<reference evidence="2" key="1">
    <citation type="submission" date="2016-10" db="EMBL/GenBank/DDBJ databases">
        <authorList>
            <person name="Varghese N."/>
            <person name="Submissions S."/>
        </authorList>
    </citation>
    <scope>NUCLEOTIDE SEQUENCE [LARGE SCALE GENOMIC DNA]</scope>
    <source>
        <strain evidence="2">CDM_6</strain>
    </source>
</reference>